<feature type="compositionally biased region" description="Acidic residues" evidence="1">
    <location>
        <begin position="254"/>
        <end position="264"/>
    </location>
</feature>
<protein>
    <submittedName>
        <fullName evidence="3">DUF3159 domain-containing protein</fullName>
    </submittedName>
</protein>
<feature type="transmembrane region" description="Helical" evidence="2">
    <location>
        <begin position="203"/>
        <end position="231"/>
    </location>
</feature>
<evidence type="ECO:0000313" key="3">
    <source>
        <dbReference type="EMBL" id="GAA1092996.1"/>
    </source>
</evidence>
<organism evidence="3 4">
    <name type="scientific">Nocardioides dubius</name>
    <dbReference type="NCBI Taxonomy" id="317019"/>
    <lineage>
        <taxon>Bacteria</taxon>
        <taxon>Bacillati</taxon>
        <taxon>Actinomycetota</taxon>
        <taxon>Actinomycetes</taxon>
        <taxon>Propionibacteriales</taxon>
        <taxon>Nocardioidaceae</taxon>
        <taxon>Nocardioides</taxon>
    </lineage>
</organism>
<comment type="caution">
    <text evidence="3">The sequence shown here is derived from an EMBL/GenBank/DDBJ whole genome shotgun (WGS) entry which is preliminary data.</text>
</comment>
<feature type="transmembrane region" description="Helical" evidence="2">
    <location>
        <begin position="86"/>
        <end position="105"/>
    </location>
</feature>
<feature type="transmembrane region" description="Helical" evidence="2">
    <location>
        <begin position="125"/>
        <end position="151"/>
    </location>
</feature>
<keyword evidence="2" id="KW-1133">Transmembrane helix</keyword>
<feature type="transmembrane region" description="Helical" evidence="2">
    <location>
        <begin position="61"/>
        <end position="79"/>
    </location>
</feature>
<evidence type="ECO:0000256" key="1">
    <source>
        <dbReference type="SAM" id="MobiDB-lite"/>
    </source>
</evidence>
<proteinExistence type="predicted"/>
<keyword evidence="2" id="KW-0472">Membrane</keyword>
<reference evidence="4" key="1">
    <citation type="journal article" date="2019" name="Int. J. Syst. Evol. Microbiol.">
        <title>The Global Catalogue of Microorganisms (GCM) 10K type strain sequencing project: providing services to taxonomists for standard genome sequencing and annotation.</title>
        <authorList>
            <consortium name="The Broad Institute Genomics Platform"/>
            <consortium name="The Broad Institute Genome Sequencing Center for Infectious Disease"/>
            <person name="Wu L."/>
            <person name="Ma J."/>
        </authorList>
    </citation>
    <scope>NUCLEOTIDE SEQUENCE [LARGE SCALE GENOMIC DNA]</scope>
    <source>
        <strain evidence="4">JCM 13008</strain>
    </source>
</reference>
<evidence type="ECO:0000313" key="4">
    <source>
        <dbReference type="Proteomes" id="UP001501581"/>
    </source>
</evidence>
<keyword evidence="4" id="KW-1185">Reference proteome</keyword>
<keyword evidence="2" id="KW-0812">Transmembrane</keyword>
<feature type="transmembrane region" description="Helical" evidence="2">
    <location>
        <begin position="171"/>
        <end position="191"/>
    </location>
</feature>
<sequence length="264" mass="27805">MTDDSAGVIPGDPHHPTGQTVEAVVRQQLSKALGGRRGMLEAAVPTVMFTFTFLATKDLRLALTVSLVTAVGALIVRLAQRSSPQFCINALIGIGIGAAFALRAAKAGGDANDQALAYFLPGLLYNAAYTVGLAFSSIIRWPLVGFMVGSVTGDLTAWRKDPQILKLCNRLTWLLVLPCLARVVVQTPFYVLGKSGEMSPDTAIAALGIAKIAMGWPLQLAALAAMVWLLARDSTPMSAEQAEAAAQKLSAPADDVDEDDATAR</sequence>
<dbReference type="EMBL" id="BAAALG010000002">
    <property type="protein sequence ID" value="GAA1092996.1"/>
    <property type="molecule type" value="Genomic_DNA"/>
</dbReference>
<gene>
    <name evidence="3" type="ORF">GCM10009668_05300</name>
</gene>
<evidence type="ECO:0000256" key="2">
    <source>
        <dbReference type="SAM" id="Phobius"/>
    </source>
</evidence>
<dbReference type="Pfam" id="PF11361">
    <property type="entry name" value="DUF3159"/>
    <property type="match status" value="1"/>
</dbReference>
<accession>A0ABP4E5N6</accession>
<dbReference type="InterPro" id="IPR016566">
    <property type="entry name" value="UCP010219"/>
</dbReference>
<feature type="region of interest" description="Disordered" evidence="1">
    <location>
        <begin position="241"/>
        <end position="264"/>
    </location>
</feature>
<name>A0ABP4E5N6_9ACTN</name>
<dbReference type="Proteomes" id="UP001501581">
    <property type="component" value="Unassembled WGS sequence"/>
</dbReference>
<dbReference type="RefSeq" id="WP_343991072.1">
    <property type="nucleotide sequence ID" value="NZ_BAAALG010000002.1"/>
</dbReference>